<dbReference type="EMBL" id="GEEE01022278">
    <property type="protein sequence ID" value="JAP40947.1"/>
    <property type="molecule type" value="Transcribed_RNA"/>
</dbReference>
<gene>
    <name evidence="1" type="ORF">TR148929</name>
</gene>
<proteinExistence type="predicted"/>
<dbReference type="EMBL" id="GEEE01002069">
    <property type="protein sequence ID" value="JAP61156.1"/>
    <property type="molecule type" value="Transcribed_RNA"/>
</dbReference>
<organism evidence="1">
    <name type="scientific">Schistocephalus solidus</name>
    <name type="common">Tapeworm</name>
    <dbReference type="NCBI Taxonomy" id="70667"/>
    <lineage>
        <taxon>Eukaryota</taxon>
        <taxon>Metazoa</taxon>
        <taxon>Spiralia</taxon>
        <taxon>Lophotrochozoa</taxon>
        <taxon>Platyhelminthes</taxon>
        <taxon>Cestoda</taxon>
        <taxon>Eucestoda</taxon>
        <taxon>Diphyllobothriidea</taxon>
        <taxon>Diphyllobothriidae</taxon>
        <taxon>Schistocephalus</taxon>
    </lineage>
</organism>
<evidence type="ECO:0000313" key="1">
    <source>
        <dbReference type="EMBL" id="JAP61156.1"/>
    </source>
</evidence>
<dbReference type="EMBL" id="GEEE01008224">
    <property type="protein sequence ID" value="JAP55001.1"/>
    <property type="molecule type" value="Transcribed_RNA"/>
</dbReference>
<protein>
    <submittedName>
        <fullName evidence="1">Uncharacterized protein</fullName>
    </submittedName>
</protein>
<dbReference type="AlphaFoldDB" id="A0A0V0J7S9"/>
<dbReference type="EMBL" id="GEEE01020613">
    <property type="protein sequence ID" value="JAP42612.1"/>
    <property type="molecule type" value="Transcribed_RNA"/>
</dbReference>
<reference evidence="1" key="1">
    <citation type="submission" date="2016-01" db="EMBL/GenBank/DDBJ databases">
        <title>Reference transcriptome for the parasite Schistocephalus solidus: insights into the molecular evolution of parasitism.</title>
        <authorList>
            <person name="Hebert F.O."/>
            <person name="Grambauer S."/>
            <person name="Barber I."/>
            <person name="Landry C.R."/>
            <person name="Aubin-Horth N."/>
        </authorList>
    </citation>
    <scope>NUCLEOTIDE SEQUENCE</scope>
</reference>
<sequence length="99" mass="11475">MWELRRVQYPSRHTIFLTDCRSEDAMKTLALSVSGHVPLKTAKRQLSLTKYTQFHFTRRGRVVLLVENLTQRIDNQLYVGTTLKASRAGVEVILTDDRK</sequence>
<accession>A0A0V0J7S9</accession>
<name>A0A0V0J7S9_SCHSO</name>